<protein>
    <submittedName>
        <fullName evidence="1">Uncharacterized protein</fullName>
    </submittedName>
</protein>
<keyword evidence="2" id="KW-1185">Reference proteome</keyword>
<proteinExistence type="predicted"/>
<dbReference type="InParanoid" id="K3W8S8"/>
<accession>K3W8S8</accession>
<dbReference type="EnsemblProtists" id="PYU1_T001369">
    <property type="protein sequence ID" value="PYU1_T001369"/>
    <property type="gene ID" value="PYU1_G001369"/>
</dbReference>
<organism evidence="1 2">
    <name type="scientific">Globisporangium ultimum (strain ATCC 200006 / CBS 805.95 / DAOM BR144)</name>
    <name type="common">Pythium ultimum</name>
    <dbReference type="NCBI Taxonomy" id="431595"/>
    <lineage>
        <taxon>Eukaryota</taxon>
        <taxon>Sar</taxon>
        <taxon>Stramenopiles</taxon>
        <taxon>Oomycota</taxon>
        <taxon>Peronosporomycetes</taxon>
        <taxon>Pythiales</taxon>
        <taxon>Pythiaceae</taxon>
        <taxon>Globisporangium</taxon>
    </lineage>
</organism>
<dbReference type="AlphaFoldDB" id="K3W8S8"/>
<dbReference type="HOGENOM" id="CLU_1411389_0_0_1"/>
<dbReference type="VEuPathDB" id="FungiDB:PYU1_G001369"/>
<reference evidence="2" key="2">
    <citation type="submission" date="2010-04" db="EMBL/GenBank/DDBJ databases">
        <authorList>
            <person name="Buell R."/>
            <person name="Hamilton J."/>
            <person name="Hostetler J."/>
        </authorList>
    </citation>
    <scope>NUCLEOTIDE SEQUENCE [LARGE SCALE GENOMIC DNA]</scope>
    <source>
        <strain evidence="2">DAOM:BR144</strain>
    </source>
</reference>
<dbReference type="EMBL" id="GL376626">
    <property type="status" value="NOT_ANNOTATED_CDS"/>
    <property type="molecule type" value="Genomic_DNA"/>
</dbReference>
<name>K3W8S8_GLOUD</name>
<evidence type="ECO:0000313" key="1">
    <source>
        <dbReference type="EnsemblProtists" id="PYU1_T001369"/>
    </source>
</evidence>
<reference evidence="2" key="1">
    <citation type="journal article" date="2010" name="Genome Biol.">
        <title>Genome sequence of the necrotrophic plant pathogen Pythium ultimum reveals original pathogenicity mechanisms and effector repertoire.</title>
        <authorList>
            <person name="Levesque C.A."/>
            <person name="Brouwer H."/>
            <person name="Cano L."/>
            <person name="Hamilton J.P."/>
            <person name="Holt C."/>
            <person name="Huitema E."/>
            <person name="Raffaele S."/>
            <person name="Robideau G.P."/>
            <person name="Thines M."/>
            <person name="Win J."/>
            <person name="Zerillo M.M."/>
            <person name="Beakes G.W."/>
            <person name="Boore J.L."/>
            <person name="Busam D."/>
            <person name="Dumas B."/>
            <person name="Ferriera S."/>
            <person name="Fuerstenberg S.I."/>
            <person name="Gachon C.M."/>
            <person name="Gaulin E."/>
            <person name="Govers F."/>
            <person name="Grenville-Briggs L."/>
            <person name="Horner N."/>
            <person name="Hostetler J."/>
            <person name="Jiang R.H."/>
            <person name="Johnson J."/>
            <person name="Krajaejun T."/>
            <person name="Lin H."/>
            <person name="Meijer H.J."/>
            <person name="Moore B."/>
            <person name="Morris P."/>
            <person name="Phuntmart V."/>
            <person name="Puiu D."/>
            <person name="Shetty J."/>
            <person name="Stajich J.E."/>
            <person name="Tripathy S."/>
            <person name="Wawra S."/>
            <person name="van West P."/>
            <person name="Whitty B.R."/>
            <person name="Coutinho P.M."/>
            <person name="Henrissat B."/>
            <person name="Martin F."/>
            <person name="Thomas P.D."/>
            <person name="Tyler B.M."/>
            <person name="De Vries R.P."/>
            <person name="Kamoun S."/>
            <person name="Yandell M."/>
            <person name="Tisserat N."/>
            <person name="Buell C.R."/>
        </authorList>
    </citation>
    <scope>NUCLEOTIDE SEQUENCE</scope>
    <source>
        <strain evidence="2">DAOM:BR144</strain>
    </source>
</reference>
<evidence type="ECO:0000313" key="2">
    <source>
        <dbReference type="Proteomes" id="UP000019132"/>
    </source>
</evidence>
<reference evidence="1" key="3">
    <citation type="submission" date="2015-02" db="UniProtKB">
        <authorList>
            <consortium name="EnsemblProtists"/>
        </authorList>
    </citation>
    <scope>IDENTIFICATION</scope>
    <source>
        <strain evidence="1">DAOM BR144</strain>
    </source>
</reference>
<sequence>MTNAPLATPFYEVERCLWRHISTMNYKATQLGPAVVHKQGNSLERRYSTNISGNFGEIPVHVTSLLRKIEEPHRTIILHSSHSEVEGIGISFREIGCGVLANSLSDGTGSFTSSSSMTQFQTFYRIFAETVPVGTDPTSKVQIKAMLEFILHAQMEKANGNILRLQDGLVNQFPMVQAEVDLFGMSSLIECCT</sequence>
<dbReference type="Proteomes" id="UP000019132">
    <property type="component" value="Unassembled WGS sequence"/>
</dbReference>